<dbReference type="AlphaFoldDB" id="A0A517N5R4"/>
<dbReference type="InterPro" id="IPR015797">
    <property type="entry name" value="NUDIX_hydrolase-like_dom_sf"/>
</dbReference>
<dbReference type="PROSITE" id="PS00893">
    <property type="entry name" value="NUDIX_BOX"/>
    <property type="match status" value="1"/>
</dbReference>
<dbReference type="InterPro" id="IPR020476">
    <property type="entry name" value="Nudix_hydrolase"/>
</dbReference>
<dbReference type="GO" id="GO:0006754">
    <property type="term" value="P:ATP biosynthetic process"/>
    <property type="evidence" value="ECO:0007669"/>
    <property type="project" value="TreeGrafter"/>
</dbReference>
<evidence type="ECO:0000313" key="4">
    <source>
        <dbReference type="EMBL" id="QDT02453.1"/>
    </source>
</evidence>
<dbReference type="InterPro" id="IPR051325">
    <property type="entry name" value="Nudix_hydrolase_domain"/>
</dbReference>
<feature type="domain" description="Nudix hydrolase" evidence="3">
    <location>
        <begin position="7"/>
        <end position="141"/>
    </location>
</feature>
<dbReference type="GO" id="GO:0006167">
    <property type="term" value="P:AMP biosynthetic process"/>
    <property type="evidence" value="ECO:0007669"/>
    <property type="project" value="TreeGrafter"/>
</dbReference>
<keyword evidence="5" id="KW-1185">Reference proteome</keyword>
<dbReference type="InterPro" id="IPR020084">
    <property type="entry name" value="NUDIX_hydrolase_CS"/>
</dbReference>
<dbReference type="Proteomes" id="UP000318538">
    <property type="component" value="Chromosome"/>
</dbReference>
<accession>A0A517N5R4</accession>
<evidence type="ECO:0000256" key="2">
    <source>
        <dbReference type="RuleBase" id="RU003476"/>
    </source>
</evidence>
<dbReference type="PRINTS" id="PR00502">
    <property type="entry name" value="NUDIXFAMILY"/>
</dbReference>
<keyword evidence="1 2" id="KW-0378">Hydrolase</keyword>
<dbReference type="PANTHER" id="PTHR21340:SF0">
    <property type="entry name" value="BIS(5'-NUCLEOSYL)-TETRAPHOSPHATASE [ASYMMETRICAL]"/>
    <property type="match status" value="1"/>
</dbReference>
<dbReference type="OrthoDB" id="9816289at2"/>
<name>A0A517N5R4_9BACT</name>
<dbReference type="Gene3D" id="3.90.79.10">
    <property type="entry name" value="Nucleoside Triphosphate Pyrophosphohydrolase"/>
    <property type="match status" value="1"/>
</dbReference>
<dbReference type="RefSeq" id="WP_145168150.1">
    <property type="nucleotide sequence ID" value="NZ_CP036525.1"/>
</dbReference>
<dbReference type="Pfam" id="PF00293">
    <property type="entry name" value="NUDIX"/>
    <property type="match status" value="1"/>
</dbReference>
<evidence type="ECO:0000259" key="3">
    <source>
        <dbReference type="PROSITE" id="PS51462"/>
    </source>
</evidence>
<dbReference type="GO" id="GO:0004081">
    <property type="term" value="F:bis(5'-nucleosyl)-tetraphosphatase (asymmetrical) activity"/>
    <property type="evidence" value="ECO:0007669"/>
    <property type="project" value="TreeGrafter"/>
</dbReference>
<dbReference type="KEGG" id="rlc:K227x_08300"/>
<reference evidence="4 5" key="1">
    <citation type="submission" date="2019-02" db="EMBL/GenBank/DDBJ databases">
        <title>Deep-cultivation of Planctomycetes and their phenomic and genomic characterization uncovers novel biology.</title>
        <authorList>
            <person name="Wiegand S."/>
            <person name="Jogler M."/>
            <person name="Boedeker C."/>
            <person name="Pinto D."/>
            <person name="Vollmers J."/>
            <person name="Rivas-Marin E."/>
            <person name="Kohn T."/>
            <person name="Peeters S.H."/>
            <person name="Heuer A."/>
            <person name="Rast P."/>
            <person name="Oberbeckmann S."/>
            <person name="Bunk B."/>
            <person name="Jeske O."/>
            <person name="Meyerdierks A."/>
            <person name="Storesund J.E."/>
            <person name="Kallscheuer N."/>
            <person name="Luecker S."/>
            <person name="Lage O.M."/>
            <person name="Pohl T."/>
            <person name="Merkel B.J."/>
            <person name="Hornburger P."/>
            <person name="Mueller R.-W."/>
            <person name="Bruemmer F."/>
            <person name="Labrenz M."/>
            <person name="Spormann A.M."/>
            <person name="Op den Camp H."/>
            <person name="Overmann J."/>
            <person name="Amann R."/>
            <person name="Jetten M.S.M."/>
            <person name="Mascher T."/>
            <person name="Medema M.H."/>
            <person name="Devos D.P."/>
            <person name="Kaster A.-K."/>
            <person name="Ovreas L."/>
            <person name="Rohde M."/>
            <person name="Galperin M.Y."/>
            <person name="Jogler C."/>
        </authorList>
    </citation>
    <scope>NUCLEOTIDE SEQUENCE [LARGE SCALE GENOMIC DNA]</scope>
    <source>
        <strain evidence="4 5">K22_7</strain>
    </source>
</reference>
<dbReference type="InterPro" id="IPR000086">
    <property type="entry name" value="NUDIX_hydrolase_dom"/>
</dbReference>
<evidence type="ECO:0000256" key="1">
    <source>
        <dbReference type="ARBA" id="ARBA00022801"/>
    </source>
</evidence>
<organism evidence="4 5">
    <name type="scientific">Rubripirellula lacrimiformis</name>
    <dbReference type="NCBI Taxonomy" id="1930273"/>
    <lineage>
        <taxon>Bacteria</taxon>
        <taxon>Pseudomonadati</taxon>
        <taxon>Planctomycetota</taxon>
        <taxon>Planctomycetia</taxon>
        <taxon>Pirellulales</taxon>
        <taxon>Pirellulaceae</taxon>
        <taxon>Rubripirellula</taxon>
    </lineage>
</organism>
<dbReference type="PANTHER" id="PTHR21340">
    <property type="entry name" value="DIADENOSINE 5,5-P1,P4-TETRAPHOSPHATE PYROPHOSPHOHYDROLASE MUTT"/>
    <property type="match status" value="1"/>
</dbReference>
<sequence>MKKTPGQTVRAAGILLICDRDRPTQFLLMRHKDRWDLPKGHCEKDETFQQTALRETEEETGIAADRITLDPTFQFDLQYQVRYKNTGDTPLDKHVRYFIGYVGQAWPLTLTEHESAQWMAWAPPTAPIQSETIDPLLAAAAEHLAARK</sequence>
<evidence type="ECO:0000313" key="5">
    <source>
        <dbReference type="Proteomes" id="UP000318538"/>
    </source>
</evidence>
<dbReference type="PROSITE" id="PS51462">
    <property type="entry name" value="NUDIX"/>
    <property type="match status" value="1"/>
</dbReference>
<dbReference type="EMBL" id="CP036525">
    <property type="protein sequence ID" value="QDT02453.1"/>
    <property type="molecule type" value="Genomic_DNA"/>
</dbReference>
<dbReference type="SUPFAM" id="SSF55811">
    <property type="entry name" value="Nudix"/>
    <property type="match status" value="1"/>
</dbReference>
<proteinExistence type="inferred from homology"/>
<comment type="similarity">
    <text evidence="2">Belongs to the Nudix hydrolase family.</text>
</comment>
<gene>
    <name evidence="4" type="ORF">K227x_08300</name>
</gene>
<protein>
    <submittedName>
        <fullName evidence="4">Dihydroneopterin triphosphate pyrophosphatase</fullName>
    </submittedName>
</protein>